<evidence type="ECO:0000313" key="2">
    <source>
        <dbReference type="EMBL" id="GAC29473.1"/>
    </source>
</evidence>
<comment type="caution">
    <text evidence="2">The sequence shown here is derived from an EMBL/GenBank/DDBJ whole genome shotgun (WGS) entry which is preliminary data.</text>
</comment>
<evidence type="ECO:0000313" key="3">
    <source>
        <dbReference type="Proteomes" id="UP000006251"/>
    </source>
</evidence>
<organism evidence="2 3">
    <name type="scientific">Brumicola pallidula DSM 14239 = ACAM 615</name>
    <dbReference type="NCBI Taxonomy" id="1121922"/>
    <lineage>
        <taxon>Bacteria</taxon>
        <taxon>Pseudomonadati</taxon>
        <taxon>Pseudomonadota</taxon>
        <taxon>Gammaproteobacteria</taxon>
        <taxon>Alteromonadales</taxon>
        <taxon>Alteromonadaceae</taxon>
        <taxon>Brumicola</taxon>
    </lineage>
</organism>
<gene>
    <name evidence="2" type="ORF">GPAL_2619</name>
</gene>
<dbReference type="EMBL" id="BAEQ01000045">
    <property type="protein sequence ID" value="GAC29473.1"/>
    <property type="molecule type" value="Genomic_DNA"/>
</dbReference>
<keyword evidence="1" id="KW-0812">Transmembrane</keyword>
<reference evidence="3" key="1">
    <citation type="journal article" date="2014" name="Environ. Microbiol.">
        <title>Comparative genomics of the marine bacterial genus Glaciecola reveals the high degree of genomic diversity and genomic characteristic for cold adaptation.</title>
        <authorList>
            <person name="Qin Q.L."/>
            <person name="Xie B.B."/>
            <person name="Yu Y."/>
            <person name="Shu Y.L."/>
            <person name="Rong J.C."/>
            <person name="Zhang Y.J."/>
            <person name="Zhao D.L."/>
            <person name="Chen X.L."/>
            <person name="Zhang X.Y."/>
            <person name="Chen B."/>
            <person name="Zhou B.C."/>
            <person name="Zhang Y.Z."/>
        </authorList>
    </citation>
    <scope>NUCLEOTIDE SEQUENCE [LARGE SCALE GENOMIC DNA]</scope>
    <source>
        <strain evidence="3">ACAM 615</strain>
    </source>
</reference>
<protein>
    <submittedName>
        <fullName evidence="2">Uncharacterized protein</fullName>
    </submittedName>
</protein>
<keyword evidence="3" id="KW-1185">Reference proteome</keyword>
<sequence length="58" mass="6905">MVVGLFAHYFIDGKAANVSEMIQPFFLVLFFTIWLFFICIEINKTESPRTFLRIYTKH</sequence>
<keyword evidence="1" id="KW-0472">Membrane</keyword>
<proteinExistence type="predicted"/>
<feature type="transmembrane region" description="Helical" evidence="1">
    <location>
        <begin position="22"/>
        <end position="43"/>
    </location>
</feature>
<evidence type="ECO:0000256" key="1">
    <source>
        <dbReference type="SAM" id="Phobius"/>
    </source>
</evidence>
<dbReference type="AlphaFoldDB" id="K6ZKQ6"/>
<accession>K6ZKQ6</accession>
<dbReference type="Proteomes" id="UP000006251">
    <property type="component" value="Unassembled WGS sequence"/>
</dbReference>
<keyword evidence="1" id="KW-1133">Transmembrane helix</keyword>
<name>K6ZKQ6_9ALTE</name>